<evidence type="ECO:0000256" key="2">
    <source>
        <dbReference type="ARBA" id="ARBA00022630"/>
    </source>
</evidence>
<dbReference type="Proteomes" id="UP000654913">
    <property type="component" value="Chromosome 5"/>
</dbReference>
<keyword evidence="5" id="KW-0520">NAD</keyword>
<keyword evidence="3" id="KW-0274">FAD</keyword>
<keyword evidence="4" id="KW-0560">Oxidoreductase</keyword>
<keyword evidence="8" id="KW-1185">Reference proteome</keyword>
<dbReference type="SUPFAM" id="SSF51905">
    <property type="entry name" value="FAD/NAD(P)-binding domain"/>
    <property type="match status" value="1"/>
</dbReference>
<dbReference type="Pfam" id="PF07992">
    <property type="entry name" value="Pyr_redox_2"/>
    <property type="match status" value="1"/>
</dbReference>
<dbReference type="PRINTS" id="PR00411">
    <property type="entry name" value="PNDRDTASEI"/>
</dbReference>
<proteinExistence type="inferred from homology"/>
<evidence type="ECO:0000256" key="4">
    <source>
        <dbReference type="ARBA" id="ARBA00023002"/>
    </source>
</evidence>
<dbReference type="PRINTS" id="PR00368">
    <property type="entry name" value="FADPNR"/>
</dbReference>
<dbReference type="InterPro" id="IPR036188">
    <property type="entry name" value="FAD/NAD-bd_sf"/>
</dbReference>
<dbReference type="PANTHER" id="PTHR43706">
    <property type="entry name" value="NADH DEHYDROGENASE"/>
    <property type="match status" value="1"/>
</dbReference>
<dbReference type="OrthoDB" id="5376590at2759"/>
<evidence type="ECO:0000256" key="3">
    <source>
        <dbReference type="ARBA" id="ARBA00022827"/>
    </source>
</evidence>
<dbReference type="InterPro" id="IPR023753">
    <property type="entry name" value="FAD/NAD-binding_dom"/>
</dbReference>
<dbReference type="GeneID" id="64976944"/>
<dbReference type="EMBL" id="AP024447">
    <property type="protein sequence ID" value="BCS26939.1"/>
    <property type="molecule type" value="Genomic_DNA"/>
</dbReference>
<dbReference type="RefSeq" id="XP_041559133.1">
    <property type="nucleotide sequence ID" value="XM_041706781.1"/>
</dbReference>
<reference evidence="7" key="2">
    <citation type="submission" date="2021-02" db="EMBL/GenBank/DDBJ databases">
        <title>Aspergillus puulaauensis MK2 genome sequence.</title>
        <authorList>
            <person name="Futagami T."/>
            <person name="Mori K."/>
            <person name="Kadooka C."/>
            <person name="Tanaka T."/>
        </authorList>
    </citation>
    <scope>NUCLEOTIDE SEQUENCE</scope>
    <source>
        <strain evidence="7">MK2</strain>
    </source>
</reference>
<evidence type="ECO:0000259" key="6">
    <source>
        <dbReference type="Pfam" id="PF07992"/>
    </source>
</evidence>
<dbReference type="PANTHER" id="PTHR43706:SF45">
    <property type="entry name" value="NADH DEHYDROGENASE-LIKE PROTEIN RV1812C"/>
    <property type="match status" value="1"/>
</dbReference>
<reference evidence="7" key="1">
    <citation type="submission" date="2021-01" db="EMBL/GenBank/DDBJ databases">
        <authorList>
            <consortium name="Aspergillus puulaauensis MK2 genome sequencing consortium"/>
            <person name="Kazuki M."/>
            <person name="Futagami T."/>
        </authorList>
    </citation>
    <scope>NUCLEOTIDE SEQUENCE</scope>
    <source>
        <strain evidence="7">MK2</strain>
    </source>
</reference>
<feature type="domain" description="FAD/NAD(P)-binding" evidence="6">
    <location>
        <begin position="4"/>
        <end position="310"/>
    </location>
</feature>
<dbReference type="GO" id="GO:0003954">
    <property type="term" value="F:NADH dehydrogenase activity"/>
    <property type="evidence" value="ECO:0007669"/>
    <property type="project" value="InterPro"/>
</dbReference>
<dbReference type="AlphaFoldDB" id="A0A7R7XUA8"/>
<dbReference type="Gene3D" id="3.50.50.100">
    <property type="match status" value="1"/>
</dbReference>
<evidence type="ECO:0000313" key="7">
    <source>
        <dbReference type="EMBL" id="BCS26939.1"/>
    </source>
</evidence>
<evidence type="ECO:0000256" key="1">
    <source>
        <dbReference type="ARBA" id="ARBA00005272"/>
    </source>
</evidence>
<keyword evidence="2" id="KW-0285">Flavoprotein</keyword>
<protein>
    <recommendedName>
        <fullName evidence="6">FAD/NAD(P)-binding domain-containing protein</fullName>
    </recommendedName>
</protein>
<evidence type="ECO:0000313" key="8">
    <source>
        <dbReference type="Proteomes" id="UP000654913"/>
    </source>
</evidence>
<organism evidence="7 8">
    <name type="scientific">Aspergillus puulaauensis</name>
    <dbReference type="NCBI Taxonomy" id="1220207"/>
    <lineage>
        <taxon>Eukaryota</taxon>
        <taxon>Fungi</taxon>
        <taxon>Dikarya</taxon>
        <taxon>Ascomycota</taxon>
        <taxon>Pezizomycotina</taxon>
        <taxon>Eurotiomycetes</taxon>
        <taxon>Eurotiomycetidae</taxon>
        <taxon>Eurotiales</taxon>
        <taxon>Aspergillaceae</taxon>
        <taxon>Aspergillus</taxon>
    </lineage>
</organism>
<name>A0A7R7XUA8_9EURO</name>
<accession>A0A7R7XUA8</accession>
<comment type="similarity">
    <text evidence="1">Belongs to the NADH dehydrogenase family.</text>
</comment>
<dbReference type="InterPro" id="IPR045024">
    <property type="entry name" value="NDH-2"/>
</dbReference>
<gene>
    <name evidence="7" type="ORF">APUU_51650S</name>
</gene>
<sequence length="410" mass="43202">MSGKIVIIGAGFAGVWSALSARRLLNLANKGDAVEILVIAPEPVLVMRPRLYEANTSSLTFPLSSLFAEAGISSLSGTVNTIHTDTRTVEVRNAVGVESTIEYGRLVLAAGSSVARPQSIPGLRQHAFDIDSLDAASKLESHLDSLASLPPTKGRDTVVVCGAGFTGIELATELPKRLGHIERPRVVLVGDKDQVAPDFGSTTRATISEALEDLGVEVKIGTGIQAVDADSVTLTSGERIETRTAIWTAGVRATTLTQQILAPKDALARLHVDQYLRVPAVHGVFATGDTACALADGNSQYALMSCQHAIPLGRVSGHNAAADLLGEPLVEYNQAAYNCCLDLGAWGALVAGGWQRGSIIASGDTAKRVKCYINQTLIYPPEDVQDALGLADPVGADSDQLFEQLFRAVQ</sequence>
<dbReference type="KEGG" id="apuu:APUU_51650S"/>
<evidence type="ECO:0000256" key="5">
    <source>
        <dbReference type="ARBA" id="ARBA00023027"/>
    </source>
</evidence>